<feature type="transmembrane region" description="Helical" evidence="7">
    <location>
        <begin position="250"/>
        <end position="270"/>
    </location>
</feature>
<comment type="caution">
    <text evidence="9">The sequence shown here is derived from an EMBL/GenBank/DDBJ whole genome shotgun (WGS) entry which is preliminary data.</text>
</comment>
<comment type="subcellular location">
    <subcellularLocation>
        <location evidence="1">Cell membrane</location>
        <topology evidence="1">Multi-pass membrane protein</topology>
    </subcellularLocation>
</comment>
<proteinExistence type="predicted"/>
<reference evidence="9" key="1">
    <citation type="submission" date="2020-10" db="EMBL/GenBank/DDBJ databases">
        <title>Unveiling of a novel bifunctional photoreceptor, Dualchrome1, isolated from a cosmopolitan green alga.</title>
        <authorList>
            <person name="Suzuki S."/>
            <person name="Kawachi M."/>
        </authorList>
    </citation>
    <scope>NUCLEOTIDE SEQUENCE</scope>
    <source>
        <strain evidence="9">NIES 2893</strain>
    </source>
</reference>
<accession>A0A830HKX8</accession>
<evidence type="ECO:0000256" key="1">
    <source>
        <dbReference type="ARBA" id="ARBA00004651"/>
    </source>
</evidence>
<gene>
    <name evidence="9" type="ORF">PPROV_000522500</name>
</gene>
<dbReference type="InterPro" id="IPR015414">
    <property type="entry name" value="TMEM64"/>
</dbReference>
<dbReference type="GO" id="GO:0005886">
    <property type="term" value="C:plasma membrane"/>
    <property type="evidence" value="ECO:0007669"/>
    <property type="project" value="UniProtKB-SubCell"/>
</dbReference>
<feature type="transmembrane region" description="Helical" evidence="7">
    <location>
        <begin position="125"/>
        <end position="151"/>
    </location>
</feature>
<feature type="transmembrane region" description="Helical" evidence="7">
    <location>
        <begin position="93"/>
        <end position="118"/>
    </location>
</feature>
<feature type="region of interest" description="Disordered" evidence="6">
    <location>
        <begin position="283"/>
        <end position="311"/>
    </location>
</feature>
<dbReference type="OrthoDB" id="512996at2759"/>
<keyword evidence="5 7" id="KW-0472">Membrane</keyword>
<dbReference type="PANTHER" id="PTHR12677:SF59">
    <property type="entry name" value="GOLGI APPARATUS MEMBRANE PROTEIN TVP38-RELATED"/>
    <property type="match status" value="1"/>
</dbReference>
<feature type="transmembrane region" description="Helical" evidence="7">
    <location>
        <begin position="53"/>
        <end position="73"/>
    </location>
</feature>
<keyword evidence="3 7" id="KW-0812">Transmembrane</keyword>
<name>A0A830HKX8_9CHLO</name>
<evidence type="ECO:0000313" key="9">
    <source>
        <dbReference type="EMBL" id="GHP06480.1"/>
    </source>
</evidence>
<keyword evidence="2" id="KW-1003">Cell membrane</keyword>
<dbReference type="EMBL" id="BNJQ01000013">
    <property type="protein sequence ID" value="GHP06480.1"/>
    <property type="molecule type" value="Genomic_DNA"/>
</dbReference>
<feature type="compositionally biased region" description="Basic and acidic residues" evidence="6">
    <location>
        <begin position="288"/>
        <end position="311"/>
    </location>
</feature>
<evidence type="ECO:0000313" key="10">
    <source>
        <dbReference type="Proteomes" id="UP000660262"/>
    </source>
</evidence>
<feature type="transmembrane region" description="Helical" evidence="7">
    <location>
        <begin position="179"/>
        <end position="198"/>
    </location>
</feature>
<evidence type="ECO:0000256" key="2">
    <source>
        <dbReference type="ARBA" id="ARBA00022475"/>
    </source>
</evidence>
<dbReference type="PANTHER" id="PTHR12677">
    <property type="entry name" value="GOLGI APPARATUS MEMBRANE PROTEIN TVP38-RELATED"/>
    <property type="match status" value="1"/>
</dbReference>
<dbReference type="Pfam" id="PF09335">
    <property type="entry name" value="VTT_dom"/>
    <property type="match status" value="1"/>
</dbReference>
<dbReference type="InterPro" id="IPR032816">
    <property type="entry name" value="VTT_dom"/>
</dbReference>
<protein>
    <recommendedName>
        <fullName evidence="8">VTT domain-containing protein</fullName>
    </recommendedName>
</protein>
<keyword evidence="4 7" id="KW-1133">Transmembrane helix</keyword>
<organism evidence="9 10">
    <name type="scientific">Pycnococcus provasolii</name>
    <dbReference type="NCBI Taxonomy" id="41880"/>
    <lineage>
        <taxon>Eukaryota</taxon>
        <taxon>Viridiplantae</taxon>
        <taxon>Chlorophyta</taxon>
        <taxon>Pseudoscourfieldiophyceae</taxon>
        <taxon>Pseudoscourfieldiales</taxon>
        <taxon>Pycnococcaceae</taxon>
        <taxon>Pycnococcus</taxon>
    </lineage>
</organism>
<feature type="transmembrane region" description="Helical" evidence="7">
    <location>
        <begin position="210"/>
        <end position="230"/>
    </location>
</feature>
<sequence length="311" mass="34561">MEPPRDSNITTSAQEDFTENLNVALASEETTTDSDSDEAMATDDRRRKRHMHVFKGLVVLAMAALILILIFVVRIQDDRFNLWLEWIDRNRELGGLVFVIVYATSVVFMVPAAILTLAAGAIFKFWAGVLIVWISANLGQNGAFVVARYLLRDWVESMFAKNEKLKAIDKATRVEAWKVVLLVRLTPVIPYSLSNYALAVTSVGMRDYTLYSSVGILPATIVFVYVGSTARDISKIINGEQKLDGPMAQATYIISGVLIIVLFVVIARISKRAMAEIMSKASVDTEDQERVAEPEEVVEVEKPMVERDGGP</sequence>
<feature type="domain" description="VTT" evidence="8">
    <location>
        <begin position="110"/>
        <end position="228"/>
    </location>
</feature>
<evidence type="ECO:0000256" key="5">
    <source>
        <dbReference type="ARBA" id="ARBA00023136"/>
    </source>
</evidence>
<evidence type="ECO:0000256" key="6">
    <source>
        <dbReference type="SAM" id="MobiDB-lite"/>
    </source>
</evidence>
<keyword evidence="10" id="KW-1185">Reference proteome</keyword>
<dbReference type="Proteomes" id="UP000660262">
    <property type="component" value="Unassembled WGS sequence"/>
</dbReference>
<evidence type="ECO:0000256" key="3">
    <source>
        <dbReference type="ARBA" id="ARBA00022692"/>
    </source>
</evidence>
<dbReference type="AlphaFoldDB" id="A0A830HKX8"/>
<evidence type="ECO:0000259" key="8">
    <source>
        <dbReference type="Pfam" id="PF09335"/>
    </source>
</evidence>
<evidence type="ECO:0000256" key="7">
    <source>
        <dbReference type="SAM" id="Phobius"/>
    </source>
</evidence>
<evidence type="ECO:0000256" key="4">
    <source>
        <dbReference type="ARBA" id="ARBA00022989"/>
    </source>
</evidence>